<sequence>MRRNLAFVAQNKGLLCQKTDEVEIGLFFRTQNEAIFGNGAAYDYPDRGELNQERRIS</sequence>
<dbReference type="Proteomes" id="UP000237284">
    <property type="component" value="Chromosome"/>
</dbReference>
<evidence type="ECO:0000313" key="2">
    <source>
        <dbReference type="EMBL" id="QPK14084.1"/>
    </source>
</evidence>
<dbReference type="RefSeq" id="WP_161569424.1">
    <property type="nucleotide sequence ID" value="NZ_CAKLIB010000009.1"/>
</dbReference>
<proteinExistence type="predicted"/>
<protein>
    <submittedName>
        <fullName evidence="1">Uncharacterized protein</fullName>
    </submittedName>
</protein>
<dbReference type="EMBL" id="PDVW01000002">
    <property type="protein sequence ID" value="POY51582.1"/>
    <property type="molecule type" value="Genomic_DNA"/>
</dbReference>
<evidence type="ECO:0000313" key="3">
    <source>
        <dbReference type="Proteomes" id="UP000237284"/>
    </source>
</evidence>
<accession>A0A855MI56</accession>
<reference evidence="2 3" key="2">
    <citation type="submission" date="2020-11" db="EMBL/GenBank/DDBJ databases">
        <title>Complete genome sequence of Pectobacterium versatile F131.</title>
        <authorList>
            <person name="Shirshikov F.V."/>
            <person name="Miroshnikov K."/>
            <person name="Toshakov S.V."/>
            <person name="Kabanova A.P."/>
            <person name="Barannik A.P."/>
            <person name="Shneider M."/>
            <person name="Ignatov A.N."/>
            <person name="Miroshnikov K.A."/>
            <person name="Mikhailova Y.V."/>
            <person name="Shelenkov A."/>
            <person name="Yanushevich Y.G."/>
            <person name="Evseev P.V."/>
        </authorList>
    </citation>
    <scope>NUCLEOTIDE SEQUENCE [LARGE SCALE GENOMIC DNA]</scope>
    <source>
        <strain evidence="2 3">F131</strain>
    </source>
</reference>
<organism evidence="1">
    <name type="scientific">Pectobacterium versatile</name>
    <dbReference type="NCBI Taxonomy" id="2488639"/>
    <lineage>
        <taxon>Bacteria</taxon>
        <taxon>Pseudomonadati</taxon>
        <taxon>Pseudomonadota</taxon>
        <taxon>Gammaproteobacteria</taxon>
        <taxon>Enterobacterales</taxon>
        <taxon>Pectobacteriaceae</taxon>
        <taxon>Pectobacterium</taxon>
    </lineage>
</organism>
<name>A0A855MI56_9GAMM</name>
<dbReference type="AlphaFoldDB" id="A0A855MI56"/>
<reference evidence="1" key="1">
    <citation type="submission" date="2017-12" db="EMBL/GenBank/DDBJ databases">
        <title>First report on the novel genomospecies/subspecies of Pectobacterium carotovorum in Russia.</title>
        <authorList>
            <person name="Shirshikov F.V."/>
            <person name="Miroshnikov K."/>
            <person name="Toshakov S.V."/>
            <person name="Kabanova A.P."/>
            <person name="Barannik A.P."/>
            <person name="Shneider M."/>
            <person name="Ignatov A.N."/>
            <person name="Miroshnikov K.A."/>
        </authorList>
    </citation>
    <scope>NUCLEOTIDE SEQUENCE [LARGE SCALE GENOMIC DNA]</scope>
    <source>
        <strain evidence="1">F131</strain>
    </source>
</reference>
<dbReference type="EMBL" id="CP065030">
    <property type="protein sequence ID" value="QPK14084.1"/>
    <property type="molecule type" value="Genomic_DNA"/>
</dbReference>
<evidence type="ECO:0000313" key="1">
    <source>
        <dbReference type="EMBL" id="POY51582.1"/>
    </source>
</evidence>
<gene>
    <name evidence="1" type="ORF">F131LOC_00455</name>
    <name evidence="2" type="ORF">F131LOC_011705</name>
</gene>